<comment type="similarity">
    <text evidence="1">Belongs to the MecA family.</text>
</comment>
<proteinExistence type="inferred from homology"/>
<dbReference type="Pfam" id="PF05389">
    <property type="entry name" value="MecA"/>
    <property type="match status" value="1"/>
</dbReference>
<comment type="caution">
    <text evidence="3">The sequence shown here is derived from an EMBL/GenBank/DDBJ whole genome shotgun (WGS) entry which is preliminary data.</text>
</comment>
<reference evidence="3 4" key="1">
    <citation type="submission" date="2021-05" db="EMBL/GenBank/DDBJ databases">
        <title>Novel Bacillus species.</title>
        <authorList>
            <person name="Liu G."/>
        </authorList>
    </citation>
    <scope>NUCLEOTIDE SEQUENCE [LARGE SCALE GENOMIC DNA]</scope>
    <source>
        <strain evidence="3 4">FJAT-49682</strain>
    </source>
</reference>
<dbReference type="InterPro" id="IPR008681">
    <property type="entry name" value="Neg-reg_MecA"/>
</dbReference>
<protein>
    <submittedName>
        <fullName evidence="3">Adaptor protein MecA</fullName>
    </submittedName>
</protein>
<evidence type="ECO:0000256" key="1">
    <source>
        <dbReference type="ARBA" id="ARBA00005397"/>
    </source>
</evidence>
<dbReference type="PANTHER" id="PTHR39161">
    <property type="entry name" value="ADAPTER PROTEIN MECA"/>
    <property type="match status" value="1"/>
</dbReference>
<evidence type="ECO:0000256" key="2">
    <source>
        <dbReference type="ARBA" id="ARBA00011738"/>
    </source>
</evidence>
<accession>A0A942Z4B7</accession>
<organism evidence="3 4">
    <name type="scientific">Lederbergia citrea</name>
    <dbReference type="NCBI Taxonomy" id="2833581"/>
    <lineage>
        <taxon>Bacteria</taxon>
        <taxon>Bacillati</taxon>
        <taxon>Bacillota</taxon>
        <taxon>Bacilli</taxon>
        <taxon>Bacillales</taxon>
        <taxon>Bacillaceae</taxon>
        <taxon>Lederbergia</taxon>
    </lineage>
</organism>
<name>A0A942Z4B7_9BACI</name>
<sequence length="190" mass="21990">MKLERISQNQIKYSISFEELSYKGFIQDDLLKESFIWDALFDEMLDEASRMYELEDCGAVSIEIFSLTSKELVLILTLDEEDVIEPSSEDVKKPVKAESENIIVMAADIDHIIMLVKYLIQIKHENILSSLYVLNSNYYLTIEKNGFNQNALYGLCEEYGTIDPISLELLEDYGKPLIEKNALQTLHHYF</sequence>
<evidence type="ECO:0000313" key="4">
    <source>
        <dbReference type="Proteomes" id="UP000676456"/>
    </source>
</evidence>
<dbReference type="AlphaFoldDB" id="A0A942Z4B7"/>
<dbReference type="Gene3D" id="3.30.70.1950">
    <property type="match status" value="1"/>
</dbReference>
<comment type="subunit">
    <text evidence="2">Homodimer.</text>
</comment>
<dbReference type="RefSeq" id="WP_213097183.1">
    <property type="nucleotide sequence ID" value="NZ_JAGYPH010000001.1"/>
</dbReference>
<keyword evidence="4" id="KW-1185">Reference proteome</keyword>
<dbReference type="PANTHER" id="PTHR39161:SF2">
    <property type="entry name" value="ADAPTER PROTEIN MECA 2"/>
    <property type="match status" value="1"/>
</dbReference>
<dbReference type="EMBL" id="JAGYPN010000001">
    <property type="protein sequence ID" value="MBS4222225.1"/>
    <property type="molecule type" value="Genomic_DNA"/>
</dbReference>
<evidence type="ECO:0000313" key="3">
    <source>
        <dbReference type="EMBL" id="MBS4222225.1"/>
    </source>
</evidence>
<gene>
    <name evidence="3" type="ORF">KHA91_05570</name>
</gene>
<dbReference type="Proteomes" id="UP000676456">
    <property type="component" value="Unassembled WGS sequence"/>
</dbReference>
<dbReference type="InterPro" id="IPR038471">
    <property type="entry name" value="MecA_C_sf"/>
</dbReference>